<dbReference type="AlphaFoldDB" id="A0A6G1GZX9"/>
<feature type="transmembrane region" description="Helical" evidence="7">
    <location>
        <begin position="41"/>
        <end position="64"/>
    </location>
</feature>
<keyword evidence="4 7" id="KW-0472">Membrane</keyword>
<sequence length="435" mass="48752">MQDRSGEVLAVAILFACLTWITVLLRVYVRGYLLRSFGLDDWTMVATQIFFTGYLICQILGVVYGTGKHRSSLKEEDAEQAVQYWWYCELFYIQAALFVKVSLGIFLHRVAVRRVHLWLLRFTVASTALFGTCYFFLALFQCSPISFFWTRFRAEPPSGGQCLDNAIIIGATYAASGLNAIADWTFGLLPIFIVYTLAMSRRQKIMVTCILALGAVGSTATVIRLQYVRDLGNISDFLYSTVDIAIWSTVEPGIGITAACIATLRPLLKQWSRTAVTLTAEAKTRSKSYSRKSKQYRIDKDRISIPLTAQAPSDRSPYAHHPGWFLDRLSTDRFVPPSHGTTTTTITGNAEPKAFDSPRNWSPWCKQDSGGSMPGINKSMDVSVQEDDDSITMDLEKSGRGTPLPPLRSLSPVVPRFFDRLDLDWFPESSDVYSP</sequence>
<keyword evidence="10" id="KW-1185">Reference proteome</keyword>
<feature type="transmembrane region" description="Helical" evidence="7">
    <location>
        <begin position="181"/>
        <end position="198"/>
    </location>
</feature>
<dbReference type="InterPro" id="IPR049326">
    <property type="entry name" value="Rhodopsin_dom_fungi"/>
</dbReference>
<keyword evidence="3 7" id="KW-1133">Transmembrane helix</keyword>
<organism evidence="9 10">
    <name type="scientific">Aulographum hederae CBS 113979</name>
    <dbReference type="NCBI Taxonomy" id="1176131"/>
    <lineage>
        <taxon>Eukaryota</taxon>
        <taxon>Fungi</taxon>
        <taxon>Dikarya</taxon>
        <taxon>Ascomycota</taxon>
        <taxon>Pezizomycotina</taxon>
        <taxon>Dothideomycetes</taxon>
        <taxon>Pleosporomycetidae</taxon>
        <taxon>Aulographales</taxon>
        <taxon>Aulographaceae</taxon>
    </lineage>
</organism>
<evidence type="ECO:0000256" key="1">
    <source>
        <dbReference type="ARBA" id="ARBA00004141"/>
    </source>
</evidence>
<evidence type="ECO:0000256" key="3">
    <source>
        <dbReference type="ARBA" id="ARBA00022989"/>
    </source>
</evidence>
<gene>
    <name evidence="9" type="ORF">K402DRAFT_421485</name>
</gene>
<comment type="subcellular location">
    <subcellularLocation>
        <location evidence="1">Membrane</location>
        <topology evidence="1">Multi-pass membrane protein</topology>
    </subcellularLocation>
</comment>
<evidence type="ECO:0000256" key="5">
    <source>
        <dbReference type="ARBA" id="ARBA00038359"/>
    </source>
</evidence>
<dbReference type="OrthoDB" id="3923077at2759"/>
<evidence type="ECO:0000313" key="10">
    <source>
        <dbReference type="Proteomes" id="UP000800041"/>
    </source>
</evidence>
<comment type="similarity">
    <text evidence="5">Belongs to the SAT4 family.</text>
</comment>
<evidence type="ECO:0000256" key="2">
    <source>
        <dbReference type="ARBA" id="ARBA00022692"/>
    </source>
</evidence>
<reference evidence="9" key="1">
    <citation type="journal article" date="2020" name="Stud. Mycol.">
        <title>101 Dothideomycetes genomes: a test case for predicting lifestyles and emergence of pathogens.</title>
        <authorList>
            <person name="Haridas S."/>
            <person name="Albert R."/>
            <person name="Binder M."/>
            <person name="Bloem J."/>
            <person name="Labutti K."/>
            <person name="Salamov A."/>
            <person name="Andreopoulos B."/>
            <person name="Baker S."/>
            <person name="Barry K."/>
            <person name="Bills G."/>
            <person name="Bluhm B."/>
            <person name="Cannon C."/>
            <person name="Castanera R."/>
            <person name="Culley D."/>
            <person name="Daum C."/>
            <person name="Ezra D."/>
            <person name="Gonzalez J."/>
            <person name="Henrissat B."/>
            <person name="Kuo A."/>
            <person name="Liang C."/>
            <person name="Lipzen A."/>
            <person name="Lutzoni F."/>
            <person name="Magnuson J."/>
            <person name="Mondo S."/>
            <person name="Nolan M."/>
            <person name="Ohm R."/>
            <person name="Pangilinan J."/>
            <person name="Park H.-J."/>
            <person name="Ramirez L."/>
            <person name="Alfaro M."/>
            <person name="Sun H."/>
            <person name="Tritt A."/>
            <person name="Yoshinaga Y."/>
            <person name="Zwiers L.-H."/>
            <person name="Turgeon B."/>
            <person name="Goodwin S."/>
            <person name="Spatafora J."/>
            <person name="Crous P."/>
            <person name="Grigoriev I."/>
        </authorList>
    </citation>
    <scope>NUCLEOTIDE SEQUENCE</scope>
    <source>
        <strain evidence="9">CBS 113979</strain>
    </source>
</reference>
<dbReference type="Pfam" id="PF20684">
    <property type="entry name" value="Fung_rhodopsin"/>
    <property type="match status" value="1"/>
</dbReference>
<feature type="transmembrane region" description="Helical" evidence="7">
    <location>
        <begin position="6"/>
        <end position="29"/>
    </location>
</feature>
<dbReference type="GO" id="GO:0016020">
    <property type="term" value="C:membrane"/>
    <property type="evidence" value="ECO:0007669"/>
    <property type="project" value="UniProtKB-SubCell"/>
</dbReference>
<accession>A0A6G1GZX9</accession>
<dbReference type="PANTHER" id="PTHR33048:SF96">
    <property type="entry name" value="INTEGRAL MEMBRANE PROTEIN"/>
    <property type="match status" value="1"/>
</dbReference>
<keyword evidence="2 7" id="KW-0812">Transmembrane</keyword>
<feature type="transmembrane region" description="Helical" evidence="7">
    <location>
        <begin position="205"/>
        <end position="224"/>
    </location>
</feature>
<dbReference type="Proteomes" id="UP000800041">
    <property type="component" value="Unassembled WGS sequence"/>
</dbReference>
<feature type="transmembrane region" description="Helical" evidence="7">
    <location>
        <begin position="119"/>
        <end position="140"/>
    </location>
</feature>
<evidence type="ECO:0000256" key="6">
    <source>
        <dbReference type="SAM" id="MobiDB-lite"/>
    </source>
</evidence>
<evidence type="ECO:0000256" key="7">
    <source>
        <dbReference type="SAM" id="Phobius"/>
    </source>
</evidence>
<feature type="region of interest" description="Disordered" evidence="6">
    <location>
        <begin position="339"/>
        <end position="361"/>
    </location>
</feature>
<proteinExistence type="inferred from homology"/>
<evidence type="ECO:0000313" key="9">
    <source>
        <dbReference type="EMBL" id="KAF1986278.1"/>
    </source>
</evidence>
<protein>
    <recommendedName>
        <fullName evidence="8">Rhodopsin domain-containing protein</fullName>
    </recommendedName>
</protein>
<dbReference type="InterPro" id="IPR052337">
    <property type="entry name" value="SAT4-like"/>
</dbReference>
<dbReference type="PANTHER" id="PTHR33048">
    <property type="entry name" value="PTH11-LIKE INTEGRAL MEMBRANE PROTEIN (AFU_ORTHOLOGUE AFUA_5G11245)"/>
    <property type="match status" value="1"/>
</dbReference>
<feature type="domain" description="Rhodopsin" evidence="8">
    <location>
        <begin position="25"/>
        <end position="269"/>
    </location>
</feature>
<evidence type="ECO:0000259" key="8">
    <source>
        <dbReference type="Pfam" id="PF20684"/>
    </source>
</evidence>
<evidence type="ECO:0000256" key="4">
    <source>
        <dbReference type="ARBA" id="ARBA00023136"/>
    </source>
</evidence>
<name>A0A6G1GZX9_9PEZI</name>
<dbReference type="EMBL" id="ML977158">
    <property type="protein sequence ID" value="KAF1986278.1"/>
    <property type="molecule type" value="Genomic_DNA"/>
</dbReference>